<dbReference type="InterPro" id="IPR001296">
    <property type="entry name" value="Glyco_trans_1"/>
</dbReference>
<evidence type="ECO:0000313" key="4">
    <source>
        <dbReference type="Proteomes" id="UP000307140"/>
    </source>
</evidence>
<sequence>MKVFSNKLVVVQTVIPDYRSEFFKEIRQKLKENFELFGGKYYFDKSIKSDVSIEKSAVKNYFLFNRKLLFQIGIWHLLFKNVVLVLEMNPRILSNWIFLVIRRILNKETILWGHAWSKNGKNSNSERLRTLMKLLSTKIIVYTNKQKDELKQIMPKKVILAAPNSLVNRSKMLTKTPNKSLNLIYVGRLSIHKKPFFLVKAFVNNINKYPLNTNLIIVGKGVESKKIEKFIIDNQVENRVKLMGHISDYEKLKNLYNNSFFSVSPSLAGLSITQSFSFGVPMIISKDEKHGPEIEAVKEESNALFFQTDSIQSFNEILTSAFEKKNYWIEKRSSIVKFCKKNYSIEAMSKIFIGLVKLND</sequence>
<keyword evidence="4" id="KW-1185">Reference proteome</keyword>
<dbReference type="Gene3D" id="3.40.50.2000">
    <property type="entry name" value="Glycogen Phosphorylase B"/>
    <property type="match status" value="2"/>
</dbReference>
<dbReference type="PANTHER" id="PTHR46401">
    <property type="entry name" value="GLYCOSYLTRANSFERASE WBBK-RELATED"/>
    <property type="match status" value="1"/>
</dbReference>
<name>A0A5S3N3L2_9FLAO</name>
<dbReference type="GO" id="GO:0016757">
    <property type="term" value="F:glycosyltransferase activity"/>
    <property type="evidence" value="ECO:0007669"/>
    <property type="project" value="InterPro"/>
</dbReference>
<evidence type="ECO:0000256" key="1">
    <source>
        <dbReference type="ARBA" id="ARBA00022679"/>
    </source>
</evidence>
<keyword evidence="1 3" id="KW-0808">Transferase</keyword>
<dbReference type="RefSeq" id="WP_138535755.1">
    <property type="nucleotide sequence ID" value="NZ_VANR01000004.1"/>
</dbReference>
<dbReference type="SUPFAM" id="SSF53756">
    <property type="entry name" value="UDP-Glycosyltransferase/glycogen phosphorylase"/>
    <property type="match status" value="1"/>
</dbReference>
<accession>A0A5S3N3L2</accession>
<reference evidence="3 4" key="1">
    <citation type="submission" date="2019-05" db="EMBL/GenBank/DDBJ databases">
        <title>Polaribacter aestuariivivens sp. nov., isolated from a tidal flat.</title>
        <authorList>
            <person name="Yoon J.-H."/>
        </authorList>
    </citation>
    <scope>NUCLEOTIDE SEQUENCE [LARGE SCALE GENOMIC DNA]</scope>
    <source>
        <strain evidence="3 4">DBTF-3</strain>
    </source>
</reference>
<protein>
    <submittedName>
        <fullName evidence="3">Glycosyltransferase</fullName>
    </submittedName>
</protein>
<dbReference type="PANTHER" id="PTHR46401:SF2">
    <property type="entry name" value="GLYCOSYLTRANSFERASE WBBK-RELATED"/>
    <property type="match status" value="1"/>
</dbReference>
<evidence type="ECO:0000259" key="2">
    <source>
        <dbReference type="Pfam" id="PF00534"/>
    </source>
</evidence>
<comment type="caution">
    <text evidence="3">The sequence shown here is derived from an EMBL/GenBank/DDBJ whole genome shotgun (WGS) entry which is preliminary data.</text>
</comment>
<evidence type="ECO:0000313" key="3">
    <source>
        <dbReference type="EMBL" id="TMM29905.1"/>
    </source>
</evidence>
<dbReference type="OrthoDB" id="9790710at2"/>
<organism evidence="3 4">
    <name type="scientific">Polaribacter aestuariivivens</name>
    <dbReference type="NCBI Taxonomy" id="2304626"/>
    <lineage>
        <taxon>Bacteria</taxon>
        <taxon>Pseudomonadati</taxon>
        <taxon>Bacteroidota</taxon>
        <taxon>Flavobacteriia</taxon>
        <taxon>Flavobacteriales</taxon>
        <taxon>Flavobacteriaceae</taxon>
    </lineage>
</organism>
<dbReference type="Pfam" id="PF00534">
    <property type="entry name" value="Glycos_transf_1"/>
    <property type="match status" value="1"/>
</dbReference>
<feature type="domain" description="Glycosyl transferase family 1" evidence="2">
    <location>
        <begin position="177"/>
        <end position="336"/>
    </location>
</feature>
<dbReference type="Proteomes" id="UP000307140">
    <property type="component" value="Unassembled WGS sequence"/>
</dbReference>
<dbReference type="EMBL" id="VANR01000004">
    <property type="protein sequence ID" value="TMM29905.1"/>
    <property type="molecule type" value="Genomic_DNA"/>
</dbReference>
<dbReference type="AlphaFoldDB" id="A0A5S3N3L2"/>
<gene>
    <name evidence="3" type="ORF">FDT66_08525</name>
</gene>
<proteinExistence type="predicted"/>